<evidence type="ECO:0000313" key="9">
    <source>
        <dbReference type="Proteomes" id="UP001321473"/>
    </source>
</evidence>
<evidence type="ECO:0000256" key="1">
    <source>
        <dbReference type="ARBA" id="ARBA00001913"/>
    </source>
</evidence>
<keyword evidence="4" id="KW-0378">Hydrolase</keyword>
<dbReference type="SUPFAM" id="SSF53649">
    <property type="entry name" value="Alkaline phosphatase-like"/>
    <property type="match status" value="1"/>
</dbReference>
<dbReference type="Pfam" id="PF00884">
    <property type="entry name" value="Sulfatase"/>
    <property type="match status" value="1"/>
</dbReference>
<evidence type="ECO:0000259" key="7">
    <source>
        <dbReference type="Pfam" id="PF00884"/>
    </source>
</evidence>
<sequence>MPGVGTAQYTPLLPYAVIGCQNALTGCARLPAMFLWLLFISVACVTGAAKKKSPPHIVFVLADDLGWADTSLHGSAQIPTPNLDALASTGVLLNNYYVQSLCSPSRGALMTGLYPAHNGIEFPLLGAEPTGLPLEYKIMPEHLKDLGYETHLVGKWHLGYHNLDYTPTSRGFDSFYGLHNGPNDYYKGIMEQGISRGLDFWNNTEPLVPDEQVYATTAFTEQAKSIIVNRNTSKPLFLYLAHQATHSIYAPTLLEAPEINVAKFPYIGDEERTIYAGMVDALDQSMGELLKAFEEAQMLADTVIVFSTDNGGHPYTLDNPNRGFNWPLRGMKGTLWEGGIRASAFIWSPRLAASRRVSTQLMHVSDWLPTLYSAAGGNVKNLGPLDGVDMWQALSKGILSPRFELLHDTDTGTGHSAIRYGHYKLLVGSFGAPFDTRYEVIGGSRPYRDLDVLLRNCTAAAVLRRLYGDPRLFERGYEKLWRIAATVGCKGEQNTNFESGQKYYLFDLAADPCELRNLADKRPALLSFLVDKLTAYAETARPPIVVPLDPRGLPENNNGIWAPWVV</sequence>
<comment type="cofactor">
    <cofactor evidence="1">
        <name>Ca(2+)</name>
        <dbReference type="ChEBI" id="CHEBI:29108"/>
    </cofactor>
</comment>
<dbReference type="AlphaFoldDB" id="A0AAQ4EW42"/>
<dbReference type="CDD" id="cd16029">
    <property type="entry name" value="4-S"/>
    <property type="match status" value="1"/>
</dbReference>
<dbReference type="PANTHER" id="PTHR10342:SF273">
    <property type="entry name" value="RE14504P"/>
    <property type="match status" value="1"/>
</dbReference>
<dbReference type="Gene3D" id="3.30.1120.10">
    <property type="match status" value="2"/>
</dbReference>
<dbReference type="GO" id="GO:0008484">
    <property type="term" value="F:sulfuric ester hydrolase activity"/>
    <property type="evidence" value="ECO:0007669"/>
    <property type="project" value="InterPro"/>
</dbReference>
<evidence type="ECO:0000313" key="8">
    <source>
        <dbReference type="EMBL" id="KAK8778921.1"/>
    </source>
</evidence>
<comment type="similarity">
    <text evidence="2">Belongs to the sulfatase family.</text>
</comment>
<evidence type="ECO:0000256" key="3">
    <source>
        <dbReference type="ARBA" id="ARBA00022723"/>
    </source>
</evidence>
<dbReference type="PROSITE" id="PS00149">
    <property type="entry name" value="SULFATASE_2"/>
    <property type="match status" value="1"/>
</dbReference>
<keyword evidence="6" id="KW-0325">Glycoprotein</keyword>
<comment type="caution">
    <text evidence="8">The sequence shown here is derived from an EMBL/GenBank/DDBJ whole genome shotgun (WGS) entry which is preliminary data.</text>
</comment>
<dbReference type="Gene3D" id="3.40.720.10">
    <property type="entry name" value="Alkaline Phosphatase, subunit A"/>
    <property type="match status" value="1"/>
</dbReference>
<dbReference type="Proteomes" id="UP001321473">
    <property type="component" value="Unassembled WGS sequence"/>
</dbReference>
<accession>A0AAQ4EW42</accession>
<dbReference type="EMBL" id="JARKHS020010299">
    <property type="protein sequence ID" value="KAK8778921.1"/>
    <property type="molecule type" value="Genomic_DNA"/>
</dbReference>
<reference evidence="8 9" key="1">
    <citation type="journal article" date="2023" name="Arcadia Sci">
        <title>De novo assembly of a long-read Amblyomma americanum tick genome.</title>
        <authorList>
            <person name="Chou S."/>
            <person name="Poskanzer K.E."/>
            <person name="Rollins M."/>
            <person name="Thuy-Boun P.S."/>
        </authorList>
    </citation>
    <scope>NUCLEOTIDE SEQUENCE [LARGE SCALE GENOMIC DNA]</scope>
    <source>
        <strain evidence="8">F_SG_1</strain>
        <tissue evidence="8">Salivary glands</tissue>
    </source>
</reference>
<dbReference type="PROSITE" id="PS00523">
    <property type="entry name" value="SULFATASE_1"/>
    <property type="match status" value="1"/>
</dbReference>
<dbReference type="PANTHER" id="PTHR10342">
    <property type="entry name" value="ARYLSULFATASE"/>
    <property type="match status" value="1"/>
</dbReference>
<gene>
    <name evidence="8" type="ORF">V5799_019737</name>
</gene>
<name>A0AAQ4EW42_AMBAM</name>
<keyword evidence="9" id="KW-1185">Reference proteome</keyword>
<keyword evidence="5" id="KW-0106">Calcium</keyword>
<organism evidence="8 9">
    <name type="scientific">Amblyomma americanum</name>
    <name type="common">Lone star tick</name>
    <dbReference type="NCBI Taxonomy" id="6943"/>
    <lineage>
        <taxon>Eukaryota</taxon>
        <taxon>Metazoa</taxon>
        <taxon>Ecdysozoa</taxon>
        <taxon>Arthropoda</taxon>
        <taxon>Chelicerata</taxon>
        <taxon>Arachnida</taxon>
        <taxon>Acari</taxon>
        <taxon>Parasitiformes</taxon>
        <taxon>Ixodida</taxon>
        <taxon>Ixodoidea</taxon>
        <taxon>Ixodidae</taxon>
        <taxon>Amblyomminae</taxon>
        <taxon>Amblyomma</taxon>
    </lineage>
</organism>
<protein>
    <recommendedName>
        <fullName evidence="7">Sulfatase N-terminal domain-containing protein</fullName>
    </recommendedName>
</protein>
<keyword evidence="3" id="KW-0479">Metal-binding</keyword>
<feature type="domain" description="Sulfatase N-terminal" evidence="7">
    <location>
        <begin position="55"/>
        <end position="376"/>
    </location>
</feature>
<evidence type="ECO:0000256" key="4">
    <source>
        <dbReference type="ARBA" id="ARBA00022801"/>
    </source>
</evidence>
<evidence type="ECO:0000256" key="6">
    <source>
        <dbReference type="ARBA" id="ARBA00023180"/>
    </source>
</evidence>
<dbReference type="InterPro" id="IPR024607">
    <property type="entry name" value="Sulfatase_CS"/>
</dbReference>
<proteinExistence type="inferred from homology"/>
<dbReference type="GO" id="GO:0046872">
    <property type="term" value="F:metal ion binding"/>
    <property type="evidence" value="ECO:0007669"/>
    <property type="project" value="UniProtKB-KW"/>
</dbReference>
<dbReference type="InterPro" id="IPR047115">
    <property type="entry name" value="ARSB"/>
</dbReference>
<dbReference type="InterPro" id="IPR000917">
    <property type="entry name" value="Sulfatase_N"/>
</dbReference>
<evidence type="ECO:0000256" key="5">
    <source>
        <dbReference type="ARBA" id="ARBA00022837"/>
    </source>
</evidence>
<dbReference type="InterPro" id="IPR017850">
    <property type="entry name" value="Alkaline_phosphatase_core_sf"/>
</dbReference>
<evidence type="ECO:0000256" key="2">
    <source>
        <dbReference type="ARBA" id="ARBA00008779"/>
    </source>
</evidence>